<proteinExistence type="predicted"/>
<evidence type="ECO:0000313" key="3">
    <source>
        <dbReference type="Proteomes" id="UP001429745"/>
    </source>
</evidence>
<evidence type="ECO:0000313" key="2">
    <source>
        <dbReference type="EMBL" id="NLP85991.1"/>
    </source>
</evidence>
<comment type="caution">
    <text evidence="2">The sequence shown here is derived from an EMBL/GenBank/DDBJ whole genome shotgun (WGS) entry which is preliminary data.</text>
</comment>
<feature type="compositionally biased region" description="Low complexity" evidence="1">
    <location>
        <begin position="105"/>
        <end position="116"/>
    </location>
</feature>
<feature type="compositionally biased region" description="Basic and acidic residues" evidence="1">
    <location>
        <begin position="173"/>
        <end position="184"/>
    </location>
</feature>
<feature type="compositionally biased region" description="Low complexity" evidence="1">
    <location>
        <begin position="157"/>
        <end position="171"/>
    </location>
</feature>
<protein>
    <submittedName>
        <fullName evidence="2">Uncharacterized protein</fullName>
    </submittedName>
</protein>
<feature type="region of interest" description="Disordered" evidence="1">
    <location>
        <begin position="157"/>
        <end position="184"/>
    </location>
</feature>
<organism evidence="2 3">
    <name type="scientific">Microbacterium salsuginis</name>
    <dbReference type="NCBI Taxonomy" id="2722803"/>
    <lineage>
        <taxon>Bacteria</taxon>
        <taxon>Bacillati</taxon>
        <taxon>Actinomycetota</taxon>
        <taxon>Actinomycetes</taxon>
        <taxon>Micrococcales</taxon>
        <taxon>Microbacteriaceae</taxon>
        <taxon>Microbacterium</taxon>
    </lineage>
</organism>
<evidence type="ECO:0000256" key="1">
    <source>
        <dbReference type="SAM" id="MobiDB-lite"/>
    </source>
</evidence>
<reference evidence="2 3" key="1">
    <citation type="submission" date="2020-04" db="EMBL/GenBank/DDBJ databases">
        <title>CFH 90308 Microbacterium sp.</title>
        <authorList>
            <person name="Nie G."/>
            <person name="Ming H."/>
            <person name="Xia T."/>
        </authorList>
    </citation>
    <scope>NUCLEOTIDE SEQUENCE [LARGE SCALE GENOMIC DNA]</scope>
    <source>
        <strain evidence="2 3">CFH 90308</strain>
    </source>
</reference>
<dbReference type="RefSeq" id="WP_168914475.1">
    <property type="nucleotide sequence ID" value="NZ_JABACI010000006.1"/>
</dbReference>
<gene>
    <name evidence="2" type="ORF">HF576_19335</name>
</gene>
<accession>A0ABX1KFZ5</accession>
<dbReference type="Proteomes" id="UP001429745">
    <property type="component" value="Unassembled WGS sequence"/>
</dbReference>
<feature type="region of interest" description="Disordered" evidence="1">
    <location>
        <begin position="91"/>
        <end position="123"/>
    </location>
</feature>
<name>A0ABX1KFZ5_9MICO</name>
<dbReference type="EMBL" id="JABACI010000006">
    <property type="protein sequence ID" value="NLP85991.1"/>
    <property type="molecule type" value="Genomic_DNA"/>
</dbReference>
<sequence>MREHVMELACDARALLLLGGAPAGRELRARIPSPMAKQTASASVATAIRTGCHCEPVSSAPTIAASQARPTAERAQMRAPRTTAPMIAKARAAGGGPNTGGTKRSTVTSAATTATVGPGQRRAARRARADAAARAMLVSAAGSGTCCHHEAPIVPGTWISSETTTGTTSPTAVDRRKREPDSSHVRPGMGTIVRRARLCGI</sequence>
<keyword evidence="3" id="KW-1185">Reference proteome</keyword>